<feature type="compositionally biased region" description="Basic residues" evidence="1">
    <location>
        <begin position="97"/>
        <end position="106"/>
    </location>
</feature>
<feature type="compositionally biased region" description="Low complexity" evidence="1">
    <location>
        <begin position="78"/>
        <end position="94"/>
    </location>
</feature>
<dbReference type="Proteomes" id="UP000252519">
    <property type="component" value="Unassembled WGS sequence"/>
</dbReference>
<gene>
    <name evidence="2" type="ORF">ANCCAN_28965</name>
</gene>
<organism evidence="2 3">
    <name type="scientific">Ancylostoma caninum</name>
    <name type="common">Dog hookworm</name>
    <dbReference type="NCBI Taxonomy" id="29170"/>
    <lineage>
        <taxon>Eukaryota</taxon>
        <taxon>Metazoa</taxon>
        <taxon>Ecdysozoa</taxon>
        <taxon>Nematoda</taxon>
        <taxon>Chromadorea</taxon>
        <taxon>Rhabditida</taxon>
        <taxon>Rhabditina</taxon>
        <taxon>Rhabditomorpha</taxon>
        <taxon>Strongyloidea</taxon>
        <taxon>Ancylostomatidae</taxon>
        <taxon>Ancylostomatinae</taxon>
        <taxon>Ancylostoma</taxon>
    </lineage>
</organism>
<evidence type="ECO:0000313" key="2">
    <source>
        <dbReference type="EMBL" id="RCN25324.1"/>
    </source>
</evidence>
<accession>A0A368EZU5</accession>
<feature type="non-terminal residue" evidence="2">
    <location>
        <position position="1"/>
    </location>
</feature>
<sequence>LQNRQVLPATTLFPTGPPPLNRDFFGSSRLLTNTPKLTDLKPSSVVLPCRQPLRRRGGKQQSGLTNSPPSQPRDVDAAEVAETPAAPPLEARAPVNKNRRARKSRLAPKFTEGN</sequence>
<dbReference type="AlphaFoldDB" id="A0A368EZU5"/>
<protein>
    <submittedName>
        <fullName evidence="2">Uncharacterized protein</fullName>
    </submittedName>
</protein>
<reference evidence="2 3" key="1">
    <citation type="submission" date="2014-10" db="EMBL/GenBank/DDBJ databases">
        <title>Draft genome of the hookworm Ancylostoma caninum.</title>
        <authorList>
            <person name="Mitreva M."/>
        </authorList>
    </citation>
    <scope>NUCLEOTIDE SEQUENCE [LARGE SCALE GENOMIC DNA]</scope>
    <source>
        <strain evidence="2 3">Baltimore</strain>
    </source>
</reference>
<comment type="caution">
    <text evidence="2">The sequence shown here is derived from an EMBL/GenBank/DDBJ whole genome shotgun (WGS) entry which is preliminary data.</text>
</comment>
<evidence type="ECO:0000313" key="3">
    <source>
        <dbReference type="Proteomes" id="UP000252519"/>
    </source>
</evidence>
<keyword evidence="3" id="KW-1185">Reference proteome</keyword>
<name>A0A368EZU5_ANCCA</name>
<evidence type="ECO:0000256" key="1">
    <source>
        <dbReference type="SAM" id="MobiDB-lite"/>
    </source>
</evidence>
<dbReference type="OrthoDB" id="5857516at2759"/>
<dbReference type="STRING" id="29170.A0A368EZU5"/>
<feature type="compositionally biased region" description="Polar residues" evidence="1">
    <location>
        <begin position="59"/>
        <end position="68"/>
    </location>
</feature>
<proteinExistence type="predicted"/>
<feature type="region of interest" description="Disordered" evidence="1">
    <location>
        <begin position="1"/>
        <end position="114"/>
    </location>
</feature>
<dbReference type="EMBL" id="JOJR01012595">
    <property type="protein sequence ID" value="RCN25324.1"/>
    <property type="molecule type" value="Genomic_DNA"/>
</dbReference>